<dbReference type="Proteomes" id="UP001142175">
    <property type="component" value="Unassembled WGS sequence"/>
</dbReference>
<accession>A0A9X2SXX8</accession>
<reference evidence="3" key="1">
    <citation type="submission" date="2022-08" db="EMBL/GenBank/DDBJ databases">
        <authorList>
            <person name="Zhang D."/>
        </authorList>
    </citation>
    <scope>NUCLEOTIDE SEQUENCE</scope>
    <source>
        <strain evidence="3">XJ19-11</strain>
    </source>
</reference>
<dbReference type="InterPro" id="IPR038186">
    <property type="entry name" value="CHAD_dom_sf"/>
</dbReference>
<dbReference type="InterPro" id="IPR007899">
    <property type="entry name" value="CHAD_dom"/>
</dbReference>
<gene>
    <name evidence="3" type="ORF">NU887_05705</name>
</gene>
<evidence type="ECO:0000313" key="3">
    <source>
        <dbReference type="EMBL" id="MCR9014522.1"/>
    </source>
</evidence>
<evidence type="ECO:0000256" key="1">
    <source>
        <dbReference type="SAM" id="Coils"/>
    </source>
</evidence>
<feature type="coiled-coil region" evidence="1">
    <location>
        <begin position="227"/>
        <end position="254"/>
    </location>
</feature>
<dbReference type="AlphaFoldDB" id="A0A9X2SXX8"/>
<keyword evidence="1" id="KW-0175">Coiled coil</keyword>
<feature type="domain" description="CHAD" evidence="2">
    <location>
        <begin position="9"/>
        <end position="211"/>
    </location>
</feature>
<comment type="caution">
    <text evidence="3">The sequence shown here is derived from an EMBL/GenBank/DDBJ whole genome shotgun (WGS) entry which is preliminary data.</text>
</comment>
<organism evidence="3 4">
    <name type="scientific">Aquiflexum gelatinilyticum</name>
    <dbReference type="NCBI Taxonomy" id="2961943"/>
    <lineage>
        <taxon>Bacteria</taxon>
        <taxon>Pseudomonadati</taxon>
        <taxon>Bacteroidota</taxon>
        <taxon>Cytophagia</taxon>
        <taxon>Cytophagales</taxon>
        <taxon>Cyclobacteriaceae</taxon>
        <taxon>Aquiflexum</taxon>
    </lineage>
</organism>
<proteinExistence type="predicted"/>
<dbReference type="Pfam" id="PF05235">
    <property type="entry name" value="CHAD"/>
    <property type="match status" value="1"/>
</dbReference>
<dbReference type="Gene3D" id="1.40.20.10">
    <property type="entry name" value="CHAD domain"/>
    <property type="match status" value="1"/>
</dbReference>
<evidence type="ECO:0000313" key="4">
    <source>
        <dbReference type="Proteomes" id="UP001142175"/>
    </source>
</evidence>
<protein>
    <submittedName>
        <fullName evidence="3">CHAD domain-containing protein</fullName>
    </submittedName>
</protein>
<dbReference type="EMBL" id="JANSUY010000002">
    <property type="protein sequence ID" value="MCR9014522.1"/>
    <property type="molecule type" value="Genomic_DNA"/>
</dbReference>
<evidence type="ECO:0000259" key="2">
    <source>
        <dbReference type="Pfam" id="PF05235"/>
    </source>
</evidence>
<keyword evidence="4" id="KW-1185">Reference proteome</keyword>
<name>A0A9X2SXX8_9BACT</name>
<sequence>MKKAAQKDYIKERIKSVSDHLSLFVKDQNHEALHQVRVEVKKANSLLKLLEFKNPKTKTVYFFRPIRKIFKKAGLIREAQLNLENLESFQIQDEKMKLRLQNIVQKQTKDFLSKIGDFEDQLNKSLKKTLKRIEPIKEEKGLDFYRFHLNLAAKNLKRKLLFNHLHESRKSLKVLIHLHEIPAFDQIGDLQLNWSYLDLLQDKIGKWHDLHRTELWMKKNKANKSSLKIIQTTLKEQLAEIKELKKDFEIKTMNLDETAIIQE</sequence>
<dbReference type="RefSeq" id="WP_258422398.1">
    <property type="nucleotide sequence ID" value="NZ_JANSUY010000002.1"/>
</dbReference>